<evidence type="ECO:0000313" key="5">
    <source>
        <dbReference type="Proteomes" id="UP000069906"/>
    </source>
</evidence>
<organism evidence="2 5">
    <name type="scientific">Halanaeroarchaeum sulfurireducens</name>
    <dbReference type="NCBI Taxonomy" id="1604004"/>
    <lineage>
        <taxon>Archaea</taxon>
        <taxon>Methanobacteriati</taxon>
        <taxon>Methanobacteriota</taxon>
        <taxon>Stenosarchaea group</taxon>
        <taxon>Halobacteria</taxon>
        <taxon>Halobacteriales</taxon>
        <taxon>Halobacteriaceae</taxon>
        <taxon>Halanaeroarchaeum</taxon>
    </lineage>
</organism>
<reference evidence="3 4" key="3">
    <citation type="journal article" date="2016" name="Stand. Genomic Sci.">
        <title>Complete genome sequence of 'Halanaeroarchaeum sulfurireducens' M27-SA2, a sulfur-reducing and acetate-oxidizing haloarchaeon from the deep-sea hypersaline anoxic lake Medee.</title>
        <authorList>
            <person name="Messina E."/>
            <person name="Sorokin D.Y."/>
            <person name="Kublanov I.V."/>
            <person name="Toshchakov S."/>
            <person name="Lopatina A."/>
            <person name="Arcadi E."/>
            <person name="Smedile F."/>
            <person name="La Spada G."/>
            <person name="La Cono V."/>
            <person name="Yakimov M.M."/>
        </authorList>
    </citation>
    <scope>NUCLEOTIDE SEQUENCE [LARGE SCALE GENOMIC DNA]</scope>
    <source>
        <strain evidence="3 4">M27-SA2</strain>
    </source>
</reference>
<proteinExistence type="predicted"/>
<evidence type="ECO:0000313" key="4">
    <source>
        <dbReference type="Proteomes" id="UP000060390"/>
    </source>
</evidence>
<dbReference type="Proteomes" id="UP000060390">
    <property type="component" value="Chromosome"/>
</dbReference>
<dbReference type="InterPro" id="IPR036105">
    <property type="entry name" value="DiNase_FeMo-co_biosyn_sf"/>
</dbReference>
<dbReference type="InterPro" id="IPR033913">
    <property type="entry name" value="MTH1175_dom"/>
</dbReference>
<dbReference type="PANTHER" id="PTHR42983">
    <property type="entry name" value="DINITROGENASE IRON-MOLYBDENUM COFACTOR PROTEIN-RELATED"/>
    <property type="match status" value="1"/>
</dbReference>
<dbReference type="Gene3D" id="3.30.420.130">
    <property type="entry name" value="Dinitrogenase iron-molybdenum cofactor biosynthesis domain"/>
    <property type="match status" value="1"/>
</dbReference>
<dbReference type="EMBL" id="CP011564">
    <property type="protein sequence ID" value="ALG81398.1"/>
    <property type="molecule type" value="Genomic_DNA"/>
</dbReference>
<gene>
    <name evidence="3" type="ORF">HLASA_0494</name>
    <name evidence="2" type="ORF">HLASF_0497</name>
</gene>
<dbReference type="Proteomes" id="UP000069906">
    <property type="component" value="Chromosome"/>
</dbReference>
<sequence length="125" mass="13776">MRVCVPTTDDAGLDAELSEHFGRAPFYTIADTETDAVETVENESDHRGGTKLPPTFVADLDVDAVIVTDIGRRSATRFAQRDIEMYQASSGTVADLRDRFADGALHQLDVDDAHDHSHRGENHDH</sequence>
<name>A0A0F7P8D0_9EURY</name>
<dbReference type="STRING" id="1604004.HLASA_0494"/>
<feature type="domain" description="Dinitrogenase iron-molybdenum cofactor biosynthesis" evidence="1">
    <location>
        <begin position="14"/>
        <end position="100"/>
    </location>
</feature>
<dbReference type="GeneID" id="26009860"/>
<accession>A0A0F7P8D0</accession>
<dbReference type="KEGG" id="hsu:HLASF_0497"/>
<dbReference type="HOGENOM" id="CLU_104194_2_1_2"/>
<evidence type="ECO:0000259" key="1">
    <source>
        <dbReference type="Pfam" id="PF02579"/>
    </source>
</evidence>
<reference evidence="4" key="2">
    <citation type="submission" date="2015-05" db="EMBL/GenBank/DDBJ databases">
        <title>Complete genome sequence of Halanaeroarchaeum sulfurireducens type strain M27-SA2, a sulfate-reducer haloarchaeon from marine anoxic lake Medee.</title>
        <authorList>
            <person name="Messina E."/>
            <person name="Kublanov I.V."/>
            <person name="Toshchakov S."/>
            <person name="Arcadi E."/>
            <person name="La Spada G."/>
            <person name="La Cono V."/>
            <person name="Yakimov M.M."/>
        </authorList>
    </citation>
    <scope>NUCLEOTIDE SEQUENCE [LARGE SCALE GENOMIC DNA]</scope>
    <source>
        <strain evidence="4">M27-SA2</strain>
    </source>
</reference>
<dbReference type="RefSeq" id="WP_050047811.1">
    <property type="nucleotide sequence ID" value="NZ_CP008874.1"/>
</dbReference>
<keyword evidence="5" id="KW-1185">Reference proteome</keyword>
<dbReference type="OrthoDB" id="85838at2157"/>
<dbReference type="EMBL" id="CP008874">
    <property type="protein sequence ID" value="AKH96997.1"/>
    <property type="molecule type" value="Genomic_DNA"/>
</dbReference>
<dbReference type="CDD" id="cd00851">
    <property type="entry name" value="MTH1175"/>
    <property type="match status" value="1"/>
</dbReference>
<dbReference type="KEGG" id="hsf:HLASA_0494"/>
<evidence type="ECO:0000313" key="3">
    <source>
        <dbReference type="EMBL" id="ALG81398.1"/>
    </source>
</evidence>
<reference evidence="2 5" key="1">
    <citation type="journal article" date="2015" name="ISME J.">
        <title>Elemental sulfur and acetate can support life of a novel strictly anaerobic haloarchaeon.</title>
        <authorList>
            <person name="Sorokin D.Y."/>
            <person name="Kublanov I.V."/>
            <person name="Gavrilov S.N."/>
            <person name="Rojo D."/>
            <person name="Roman P."/>
            <person name="Golyshin P.N."/>
            <person name="Slepak V.Z."/>
            <person name="Smedile F."/>
            <person name="Ferrer M."/>
            <person name="Messina E."/>
            <person name="La Cono V."/>
            <person name="Yakimov M.M."/>
        </authorList>
    </citation>
    <scope>NUCLEOTIDE SEQUENCE [LARGE SCALE GENOMIC DNA]</scope>
    <source>
        <strain evidence="2 5">HSR2</strain>
    </source>
</reference>
<evidence type="ECO:0000313" key="2">
    <source>
        <dbReference type="EMBL" id="AKH96997.1"/>
    </source>
</evidence>
<protein>
    <submittedName>
        <fullName evidence="2">Dinitrogenase iron-molybdenum cofactor biosynthesis protein</fullName>
    </submittedName>
</protein>
<dbReference type="AlphaFoldDB" id="A0A0F7P8D0"/>
<dbReference type="PANTHER" id="PTHR42983:SF1">
    <property type="entry name" value="IRON-MOLYBDENUM PROTEIN"/>
    <property type="match status" value="1"/>
</dbReference>
<dbReference type="SUPFAM" id="SSF53146">
    <property type="entry name" value="Nitrogenase accessory factor-like"/>
    <property type="match status" value="1"/>
</dbReference>
<dbReference type="InterPro" id="IPR003731">
    <property type="entry name" value="Di-Nase_FeMo-co_biosynth"/>
</dbReference>
<dbReference type="Pfam" id="PF02579">
    <property type="entry name" value="Nitro_FeMo-Co"/>
    <property type="match status" value="1"/>
</dbReference>